<feature type="compositionally biased region" description="Basic residues" evidence="26">
    <location>
        <begin position="113"/>
        <end position="130"/>
    </location>
</feature>
<dbReference type="CDD" id="cd02801">
    <property type="entry name" value="DUS_like_FMN"/>
    <property type="match status" value="1"/>
</dbReference>
<evidence type="ECO:0000256" key="3">
    <source>
        <dbReference type="ARBA" id="ARBA00004496"/>
    </source>
</evidence>
<evidence type="ECO:0000256" key="4">
    <source>
        <dbReference type="ARBA" id="ARBA00005451"/>
    </source>
</evidence>
<evidence type="ECO:0000256" key="1">
    <source>
        <dbReference type="ARBA" id="ARBA00001917"/>
    </source>
</evidence>
<evidence type="ECO:0000313" key="29">
    <source>
        <dbReference type="Proteomes" id="UP000008383"/>
    </source>
</evidence>
<feature type="compositionally biased region" description="Basic and acidic residues" evidence="26">
    <location>
        <begin position="56"/>
        <end position="65"/>
    </location>
</feature>
<keyword evidence="15" id="KW-0862">Zinc</keyword>
<comment type="subcellular location">
    <subcellularLocation>
        <location evidence="3">Cytoplasm</location>
    </subcellularLocation>
    <subcellularLocation>
        <location evidence="2">Nucleus</location>
    </subcellularLocation>
</comment>
<name>D4D4V6_TRIVH</name>
<feature type="region of interest" description="Disordered" evidence="26">
    <location>
        <begin position="897"/>
        <end position="921"/>
    </location>
</feature>
<gene>
    <name evidence="28" type="ORF">TRV_02123</name>
</gene>
<comment type="catalytic activity">
    <reaction evidence="25">
        <text>5,6-dihydrouridine(47) in tRNA + NADP(+) = uridine(47) in tRNA + NADPH + H(+)</text>
        <dbReference type="Rhea" id="RHEA:53360"/>
        <dbReference type="Rhea" id="RHEA-COMP:13539"/>
        <dbReference type="Rhea" id="RHEA-COMP:13540"/>
        <dbReference type="ChEBI" id="CHEBI:15378"/>
        <dbReference type="ChEBI" id="CHEBI:57783"/>
        <dbReference type="ChEBI" id="CHEBI:58349"/>
        <dbReference type="ChEBI" id="CHEBI:65315"/>
        <dbReference type="ChEBI" id="CHEBI:74443"/>
        <dbReference type="EC" id="1.3.1.89"/>
    </reaction>
    <physiologicalReaction direction="right-to-left" evidence="25">
        <dbReference type="Rhea" id="RHEA:53362"/>
    </physiologicalReaction>
</comment>
<dbReference type="InterPro" id="IPR018517">
    <property type="entry name" value="tRNA_hU_synthase_CS"/>
</dbReference>
<dbReference type="Proteomes" id="UP000008383">
    <property type="component" value="Unassembled WGS sequence"/>
</dbReference>
<evidence type="ECO:0000256" key="22">
    <source>
        <dbReference type="ARBA" id="ARBA00048266"/>
    </source>
</evidence>
<evidence type="ECO:0000256" key="19">
    <source>
        <dbReference type="ARBA" id="ARBA00023242"/>
    </source>
</evidence>
<dbReference type="Gene3D" id="3.20.20.70">
    <property type="entry name" value="Aldolase class I"/>
    <property type="match status" value="1"/>
</dbReference>
<evidence type="ECO:0000256" key="23">
    <source>
        <dbReference type="ARBA" id="ARBA00048342"/>
    </source>
</evidence>
<dbReference type="InterPro" id="IPR035587">
    <property type="entry name" value="DUS-like_FMN-bd"/>
</dbReference>
<keyword evidence="11" id="KW-0819">tRNA processing</keyword>
<dbReference type="Pfam" id="PF25585">
    <property type="entry name" value="zf-CCCH_DUS3L"/>
    <property type="match status" value="2"/>
</dbReference>
<keyword evidence="16" id="KW-0521">NADP</keyword>
<dbReference type="KEGG" id="tve:TRV_02123"/>
<evidence type="ECO:0000256" key="6">
    <source>
        <dbReference type="ARBA" id="ARBA00022143"/>
    </source>
</evidence>
<dbReference type="InterPro" id="IPR013785">
    <property type="entry name" value="Aldolase_TIM"/>
</dbReference>
<evidence type="ECO:0000256" key="12">
    <source>
        <dbReference type="ARBA" id="ARBA00022723"/>
    </source>
</evidence>
<dbReference type="EMBL" id="ACYE01000113">
    <property type="protein sequence ID" value="EFE43118.1"/>
    <property type="molecule type" value="Genomic_DNA"/>
</dbReference>
<keyword evidence="10" id="KW-0507">mRNA processing</keyword>
<dbReference type="AlphaFoldDB" id="D4D4V6"/>
<dbReference type="GO" id="GO:0003723">
    <property type="term" value="F:RNA binding"/>
    <property type="evidence" value="ECO:0007669"/>
    <property type="project" value="TreeGrafter"/>
</dbReference>
<reference evidence="29" key="1">
    <citation type="journal article" date="2011" name="Genome Biol.">
        <title>Comparative and functional genomics provide insights into the pathogenicity of dermatophytic fungi.</title>
        <authorList>
            <person name="Burmester A."/>
            <person name="Shelest E."/>
            <person name="Gloeckner G."/>
            <person name="Heddergott C."/>
            <person name="Schindler S."/>
            <person name="Staib P."/>
            <person name="Heidel A."/>
            <person name="Felder M."/>
            <person name="Petzold A."/>
            <person name="Szafranski K."/>
            <person name="Feuermann M."/>
            <person name="Pedruzzi I."/>
            <person name="Priebe S."/>
            <person name="Groth M."/>
            <person name="Winkler R."/>
            <person name="Li W."/>
            <person name="Kniemeyer O."/>
            <person name="Schroeckh V."/>
            <person name="Hertweck C."/>
            <person name="Hube B."/>
            <person name="White T.C."/>
            <person name="Platzer M."/>
            <person name="Guthke R."/>
            <person name="Heitman J."/>
            <person name="Woestemeyer J."/>
            <person name="Zipfel P.F."/>
            <person name="Monod M."/>
            <person name="Brakhage A.A."/>
        </authorList>
    </citation>
    <scope>NUCLEOTIDE SEQUENCE [LARGE SCALE GENOMIC DNA]</scope>
    <source>
        <strain evidence="29">HKI 0517</strain>
    </source>
</reference>
<dbReference type="GO" id="GO:0102265">
    <property type="term" value="F:tRNA-dihydrouridine47 synthase activity"/>
    <property type="evidence" value="ECO:0007669"/>
    <property type="project" value="UniProtKB-EC"/>
</dbReference>
<dbReference type="Pfam" id="PF01207">
    <property type="entry name" value="Dus"/>
    <property type="match status" value="2"/>
</dbReference>
<evidence type="ECO:0000256" key="5">
    <source>
        <dbReference type="ARBA" id="ARBA00012376"/>
    </source>
</evidence>
<evidence type="ECO:0000256" key="2">
    <source>
        <dbReference type="ARBA" id="ARBA00004123"/>
    </source>
</evidence>
<dbReference type="SUPFAM" id="SSF51395">
    <property type="entry name" value="FMN-linked oxidoreductases"/>
    <property type="match status" value="1"/>
</dbReference>
<dbReference type="PROSITE" id="PS01136">
    <property type="entry name" value="UPF0034"/>
    <property type="match status" value="1"/>
</dbReference>
<feature type="domain" description="DUS-like FMN-binding" evidence="27">
    <location>
        <begin position="348"/>
        <end position="558"/>
    </location>
</feature>
<dbReference type="EC" id="1.3.1.89" evidence="5"/>
<dbReference type="OrthoDB" id="259935at2759"/>
<sequence>MSSDAQQSAPSGAPEPEASKGRPLESASDGTRDNTEGPPSKRVKLDDESPVTTSPKPKDGPERRKGLAPIKAEYIITFPKDGYDAPANNNSGRDDDAAEAAGYNDRDGEGKQGKKRREKQKGKNTNRRFQRSQDEKGLCGTITHNPEFSPKPCQYGDNCKFEHNLRKYLKEHKKADLTTFGGVCPVWDAFGVCSAGWRCRFVGSHMAEREHEDGRKKLILVEDEEKKKKAISSSATTSSINATELGVVNLVSTENKQLMTRKKYLTPKADAFNDWITVTSKELEERFHGRNFEEEADGKETNGKAEVDGNGEAKAKENSEENRARYTEPPFLPSEKRRLYFGPETPVLAPLTTQGNLPFRRLCVELGAQFTYSEMAMSLPLMQGTKGEWALMKAHESEILPPTISPKQPVVKGYDHSRDLKFGAQIAGNRPWQALKATEILTALCPHLRVVDLNCGCPIDLVYRDGAGSALLEHPSKLEKILRGMNAVSGEVPISAKIRMGTKDNYPTALKLAERLVIGGYESNELGQGPAGIGALTLHGRSRQQRYTREADWEYISECSALVKRLNAKRDEVSDTIREPDERHLPPGGKVYFIGNGDCYSHADYNTAVDKSGVDSVMVARGALIKPWIFEEIQAGQYLDKSSSERLAYIERFVKHGLEAWGSDEHGIGTTRRFLLEWLSFTCRYVPVGILEYLPPKINDRPPAWRGRDDLETLLSSDNYLDWIKISEMFLGPADKDFKFTPKHKSNSYDVAEGSRDMSLLLDPAGQVQVNVDDEAGLNAVYINPLNSPNFPNPFLFLFYFQPHETSSLPPSPYWGCSITLHVHEIHHLPCLLLLRPAVEQCPATPCFPGDSAFFRHIDINIPECIRSGHGGSMIQGSLSLGDAHPKTAQRPCLACTKMSDSPTRPRSPIQQEEFDPTPIPHGAQGPFPAGYLERGHHPRYGRHAFFARQFRRRLCL</sequence>
<feature type="domain" description="DUS-like FMN-binding" evidence="27">
    <location>
        <begin position="591"/>
        <end position="635"/>
    </location>
</feature>
<evidence type="ECO:0000313" key="28">
    <source>
        <dbReference type="EMBL" id="EFE43118.1"/>
    </source>
</evidence>
<keyword evidence="18" id="KW-0520">NAD</keyword>
<dbReference type="HOGENOM" id="CLU_013299_7_0_1"/>
<keyword evidence="19" id="KW-0539">Nucleus</keyword>
<evidence type="ECO:0000256" key="18">
    <source>
        <dbReference type="ARBA" id="ARBA00023027"/>
    </source>
</evidence>
<comment type="cofactor">
    <cofactor evidence="1">
        <name>FMN</name>
        <dbReference type="ChEBI" id="CHEBI:58210"/>
    </cofactor>
</comment>
<keyword evidence="8" id="KW-0285">Flavoprotein</keyword>
<feature type="compositionally biased region" description="Polar residues" evidence="26">
    <location>
        <begin position="899"/>
        <end position="911"/>
    </location>
</feature>
<evidence type="ECO:0000256" key="15">
    <source>
        <dbReference type="ARBA" id="ARBA00022833"/>
    </source>
</evidence>
<dbReference type="GO" id="GO:0050660">
    <property type="term" value="F:flavin adenine dinucleotide binding"/>
    <property type="evidence" value="ECO:0007669"/>
    <property type="project" value="InterPro"/>
</dbReference>
<dbReference type="GO" id="GO:0008270">
    <property type="term" value="F:zinc ion binding"/>
    <property type="evidence" value="ECO:0007669"/>
    <property type="project" value="UniProtKB-KW"/>
</dbReference>
<keyword evidence="14" id="KW-0863">Zinc-finger</keyword>
<dbReference type="RefSeq" id="XP_003023736.1">
    <property type="nucleotide sequence ID" value="XM_003023690.1"/>
</dbReference>
<comment type="catalytic activity">
    <reaction evidence="22">
        <text>5,6-dihydrouridine(47) in tRNA + NAD(+) = uridine(47) in tRNA + NADH + H(+)</text>
        <dbReference type="Rhea" id="RHEA:53364"/>
        <dbReference type="Rhea" id="RHEA-COMP:13539"/>
        <dbReference type="Rhea" id="RHEA-COMP:13540"/>
        <dbReference type="ChEBI" id="CHEBI:15378"/>
        <dbReference type="ChEBI" id="CHEBI:57540"/>
        <dbReference type="ChEBI" id="CHEBI:57945"/>
        <dbReference type="ChEBI" id="CHEBI:65315"/>
        <dbReference type="ChEBI" id="CHEBI:74443"/>
        <dbReference type="EC" id="1.3.1.89"/>
    </reaction>
    <physiologicalReaction direction="right-to-left" evidence="22">
        <dbReference type="Rhea" id="RHEA:53366"/>
    </physiologicalReaction>
</comment>
<comment type="catalytic activity">
    <reaction evidence="23">
        <text>a 5,6-dihydrouridine in mRNA + NAD(+) = a uridine in mRNA + NADH + H(+)</text>
        <dbReference type="Rhea" id="RHEA:69851"/>
        <dbReference type="Rhea" id="RHEA-COMP:14658"/>
        <dbReference type="Rhea" id="RHEA-COMP:17789"/>
        <dbReference type="ChEBI" id="CHEBI:15378"/>
        <dbReference type="ChEBI" id="CHEBI:57540"/>
        <dbReference type="ChEBI" id="CHEBI:57945"/>
        <dbReference type="ChEBI" id="CHEBI:65315"/>
        <dbReference type="ChEBI" id="CHEBI:74443"/>
    </reaction>
    <physiologicalReaction direction="right-to-left" evidence="23">
        <dbReference type="Rhea" id="RHEA:69853"/>
    </physiologicalReaction>
</comment>
<evidence type="ECO:0000256" key="11">
    <source>
        <dbReference type="ARBA" id="ARBA00022694"/>
    </source>
</evidence>
<evidence type="ECO:0000256" key="7">
    <source>
        <dbReference type="ARBA" id="ARBA00022490"/>
    </source>
</evidence>
<evidence type="ECO:0000256" key="20">
    <source>
        <dbReference type="ARBA" id="ARBA00031322"/>
    </source>
</evidence>
<comment type="function">
    <text evidence="21">Catalyzes the synthesis of dihydrouridine, a modified base found in the D-loop of most tRNAs. Specifically modifies U47 in cytoplasmic tRNAs. Catalyzes the synthesis of dihydrouridine in some mRNAs, thereby affecting their translation.</text>
</comment>
<evidence type="ECO:0000256" key="9">
    <source>
        <dbReference type="ARBA" id="ARBA00022643"/>
    </source>
</evidence>
<evidence type="ECO:0000256" key="13">
    <source>
        <dbReference type="ARBA" id="ARBA00022737"/>
    </source>
</evidence>
<evidence type="ECO:0000256" key="8">
    <source>
        <dbReference type="ARBA" id="ARBA00022630"/>
    </source>
</evidence>
<keyword evidence="9" id="KW-0288">FMN</keyword>
<feature type="region of interest" description="Disordered" evidence="26">
    <location>
        <begin position="1"/>
        <end position="134"/>
    </location>
</feature>
<feature type="region of interest" description="Disordered" evidence="26">
    <location>
        <begin position="287"/>
        <end position="329"/>
    </location>
</feature>
<accession>D4D4V6</accession>
<dbReference type="PANTHER" id="PTHR45846:SF1">
    <property type="entry name" value="TRNA-DIHYDROURIDINE(47) SYNTHASE [NAD(P)(+)]-LIKE"/>
    <property type="match status" value="1"/>
</dbReference>
<dbReference type="FunFam" id="3.20.20.70:FF:000145">
    <property type="entry name" value="tRNA-dihydrouridine(47) synthase [NAD(P)(+)]"/>
    <property type="match status" value="1"/>
</dbReference>
<keyword evidence="29" id="KW-1185">Reference proteome</keyword>
<comment type="caution">
    <text evidence="28">The sequence shown here is derived from an EMBL/GenBank/DDBJ whole genome shotgun (WGS) entry which is preliminary data.</text>
</comment>
<evidence type="ECO:0000256" key="17">
    <source>
        <dbReference type="ARBA" id="ARBA00023002"/>
    </source>
</evidence>
<evidence type="ECO:0000256" key="26">
    <source>
        <dbReference type="SAM" id="MobiDB-lite"/>
    </source>
</evidence>
<evidence type="ECO:0000256" key="25">
    <source>
        <dbReference type="ARBA" id="ARBA00049513"/>
    </source>
</evidence>
<dbReference type="GO" id="GO:0005634">
    <property type="term" value="C:nucleus"/>
    <property type="evidence" value="ECO:0007669"/>
    <property type="project" value="UniProtKB-SubCell"/>
</dbReference>
<comment type="catalytic activity">
    <reaction evidence="24">
        <text>a 5,6-dihydrouridine in mRNA + NADP(+) = a uridine in mRNA + NADPH + H(+)</text>
        <dbReference type="Rhea" id="RHEA:69855"/>
        <dbReference type="Rhea" id="RHEA-COMP:14658"/>
        <dbReference type="Rhea" id="RHEA-COMP:17789"/>
        <dbReference type="ChEBI" id="CHEBI:15378"/>
        <dbReference type="ChEBI" id="CHEBI:57783"/>
        <dbReference type="ChEBI" id="CHEBI:58349"/>
        <dbReference type="ChEBI" id="CHEBI:65315"/>
        <dbReference type="ChEBI" id="CHEBI:74443"/>
    </reaction>
    <physiologicalReaction direction="right-to-left" evidence="24">
        <dbReference type="Rhea" id="RHEA:69857"/>
    </physiologicalReaction>
</comment>
<evidence type="ECO:0000256" key="21">
    <source>
        <dbReference type="ARBA" id="ARBA00045934"/>
    </source>
</evidence>
<proteinExistence type="inferred from homology"/>
<evidence type="ECO:0000256" key="10">
    <source>
        <dbReference type="ARBA" id="ARBA00022664"/>
    </source>
</evidence>
<dbReference type="PANTHER" id="PTHR45846">
    <property type="entry name" value="TRNA-DIHYDROURIDINE(47) SYNTHASE [NAD(P)(+)]-LIKE"/>
    <property type="match status" value="1"/>
</dbReference>
<dbReference type="GO" id="GO:0005737">
    <property type="term" value="C:cytoplasm"/>
    <property type="evidence" value="ECO:0007669"/>
    <property type="project" value="UniProtKB-SubCell"/>
</dbReference>
<dbReference type="GO" id="GO:0006397">
    <property type="term" value="P:mRNA processing"/>
    <property type="evidence" value="ECO:0007669"/>
    <property type="project" value="UniProtKB-KW"/>
</dbReference>
<keyword evidence="13" id="KW-0677">Repeat</keyword>
<organism evidence="28 29">
    <name type="scientific">Trichophyton verrucosum (strain HKI 0517)</name>
    <dbReference type="NCBI Taxonomy" id="663202"/>
    <lineage>
        <taxon>Eukaryota</taxon>
        <taxon>Fungi</taxon>
        <taxon>Dikarya</taxon>
        <taxon>Ascomycota</taxon>
        <taxon>Pezizomycotina</taxon>
        <taxon>Eurotiomycetes</taxon>
        <taxon>Eurotiomycetidae</taxon>
        <taxon>Onygenales</taxon>
        <taxon>Arthrodermataceae</taxon>
        <taxon>Trichophyton</taxon>
    </lineage>
</organism>
<feature type="compositionally biased region" description="Basic and acidic residues" evidence="26">
    <location>
        <begin position="287"/>
        <end position="326"/>
    </location>
</feature>
<evidence type="ECO:0000256" key="16">
    <source>
        <dbReference type="ARBA" id="ARBA00022857"/>
    </source>
</evidence>
<keyword evidence="7" id="KW-0963">Cytoplasm</keyword>
<keyword evidence="17" id="KW-0560">Oxidoreductase</keyword>
<comment type="similarity">
    <text evidence="4">Belongs to the Dus family. Dus3 subfamily.</text>
</comment>
<evidence type="ECO:0000256" key="24">
    <source>
        <dbReference type="ARBA" id="ARBA00049447"/>
    </source>
</evidence>
<feature type="compositionally biased region" description="Polar residues" evidence="26">
    <location>
        <begin position="1"/>
        <end position="10"/>
    </location>
</feature>
<evidence type="ECO:0000256" key="14">
    <source>
        <dbReference type="ARBA" id="ARBA00022771"/>
    </source>
</evidence>
<dbReference type="GeneID" id="9582271"/>
<evidence type="ECO:0000259" key="27">
    <source>
        <dbReference type="Pfam" id="PF01207"/>
    </source>
</evidence>
<keyword evidence="12" id="KW-0479">Metal-binding</keyword>
<protein>
    <recommendedName>
        <fullName evidence="6">tRNA-dihydrouridine(47) synthase [NAD(P)(+)]</fullName>
        <ecNumber evidence="5">1.3.1.89</ecNumber>
    </recommendedName>
    <alternativeName>
        <fullName evidence="20">tRNA-dihydrouridine synthase 3</fullName>
    </alternativeName>
</protein>